<accession>A0A3B0TBP1</accession>
<dbReference type="Pfam" id="PF02571">
    <property type="entry name" value="CbiJ"/>
    <property type="match status" value="1"/>
</dbReference>
<evidence type="ECO:0000256" key="2">
    <source>
        <dbReference type="ARBA" id="ARBA00022573"/>
    </source>
</evidence>
<dbReference type="PROSITE" id="PS51014">
    <property type="entry name" value="COBK_CBIJ"/>
    <property type="match status" value="1"/>
</dbReference>
<gene>
    <name evidence="4" type="ORF">MNBD_ALPHA12-1237</name>
</gene>
<dbReference type="EMBL" id="UOEO01000043">
    <property type="protein sequence ID" value="VAW16061.1"/>
    <property type="molecule type" value="Genomic_DNA"/>
</dbReference>
<dbReference type="NCBIfam" id="TIGR00715">
    <property type="entry name" value="precor6x_red"/>
    <property type="match status" value="1"/>
</dbReference>
<reference evidence="4" key="1">
    <citation type="submission" date="2018-06" db="EMBL/GenBank/DDBJ databases">
        <authorList>
            <person name="Zhirakovskaya E."/>
        </authorList>
    </citation>
    <scope>NUCLEOTIDE SEQUENCE</scope>
</reference>
<dbReference type="PANTHER" id="PTHR36925">
    <property type="entry name" value="COBALT-PRECORRIN-6A REDUCTASE"/>
    <property type="match status" value="1"/>
</dbReference>
<comment type="pathway">
    <text evidence="1">Cofactor biosynthesis; adenosylcobalamin biosynthesis.</text>
</comment>
<keyword evidence="3 4" id="KW-0560">Oxidoreductase</keyword>
<dbReference type="GO" id="GO:0016994">
    <property type="term" value="F:precorrin-6A reductase activity"/>
    <property type="evidence" value="ECO:0007669"/>
    <property type="project" value="UniProtKB-EC"/>
</dbReference>
<keyword evidence="2" id="KW-0169">Cobalamin biosynthesis</keyword>
<dbReference type="AlphaFoldDB" id="A0A3B0TBP1"/>
<dbReference type="GO" id="GO:0009236">
    <property type="term" value="P:cobalamin biosynthetic process"/>
    <property type="evidence" value="ECO:0007669"/>
    <property type="project" value="UniProtKB-UniPathway"/>
</dbReference>
<sequence>MKVLVLGGTQEGLVVAEILHNRRHRVITSLAGLTSNPKKPKGKVISGGFGGASGLAKYLKAHKIGYLIDATHPFSVQMSQNAIEAAMAAKVPMVRLVRPPFEEPDDANWWRVNSLEEAAKRMPVGSIVFLTVGRQNLAPFIKRKDVLFLVRSIEVPEMELPDNFKTIQGRPPFSRGEEIVLMNRENITHLVAKDSGSLHTGAKLEAAYMLRVQVIMVNRPALPPAPEVNSVAEIEAIFDQLPAPKSRFFFLP</sequence>
<dbReference type="NCBIfam" id="NF005968">
    <property type="entry name" value="PRK08057.1-2"/>
    <property type="match status" value="1"/>
</dbReference>
<evidence type="ECO:0000256" key="3">
    <source>
        <dbReference type="ARBA" id="ARBA00023002"/>
    </source>
</evidence>
<evidence type="ECO:0000313" key="4">
    <source>
        <dbReference type="EMBL" id="VAW16061.1"/>
    </source>
</evidence>
<dbReference type="EC" id="1.3.1.54" evidence="4"/>
<name>A0A3B0TBP1_9ZZZZ</name>
<dbReference type="UniPathway" id="UPA00148"/>
<proteinExistence type="predicted"/>
<evidence type="ECO:0000256" key="1">
    <source>
        <dbReference type="ARBA" id="ARBA00004953"/>
    </source>
</evidence>
<dbReference type="InterPro" id="IPR003723">
    <property type="entry name" value="Precorrin-6x_reduct"/>
</dbReference>
<protein>
    <submittedName>
        <fullName evidence="4">Cobalt-precorrin-6x reductase</fullName>
        <ecNumber evidence="4">1.3.1.54</ecNumber>
    </submittedName>
</protein>
<dbReference type="PANTHER" id="PTHR36925:SF1">
    <property type="entry name" value="COBALT-PRECORRIN-6A REDUCTASE"/>
    <property type="match status" value="1"/>
</dbReference>
<organism evidence="4">
    <name type="scientific">hydrothermal vent metagenome</name>
    <dbReference type="NCBI Taxonomy" id="652676"/>
    <lineage>
        <taxon>unclassified sequences</taxon>
        <taxon>metagenomes</taxon>
        <taxon>ecological metagenomes</taxon>
    </lineage>
</organism>